<evidence type="ECO:0000259" key="6">
    <source>
        <dbReference type="Pfam" id="PF03775"/>
    </source>
</evidence>
<dbReference type="GO" id="GO:0000902">
    <property type="term" value="P:cell morphogenesis"/>
    <property type="evidence" value="ECO:0007669"/>
    <property type="project" value="InterPro"/>
</dbReference>
<dbReference type="GO" id="GO:1901891">
    <property type="term" value="P:regulation of cell septum assembly"/>
    <property type="evidence" value="ECO:0007669"/>
    <property type="project" value="InterPro"/>
</dbReference>
<dbReference type="GO" id="GO:0000917">
    <property type="term" value="P:division septum assembly"/>
    <property type="evidence" value="ECO:0007669"/>
    <property type="project" value="UniProtKB-KW"/>
</dbReference>
<keyword evidence="4" id="KW-0131">Cell cycle</keyword>
<dbReference type="InterPro" id="IPR007874">
    <property type="entry name" value="MinC_N"/>
</dbReference>
<organism evidence="8">
    <name type="scientific">bioreactor metagenome</name>
    <dbReference type="NCBI Taxonomy" id="1076179"/>
    <lineage>
        <taxon>unclassified sequences</taxon>
        <taxon>metagenomes</taxon>
        <taxon>ecological metagenomes</taxon>
    </lineage>
</organism>
<dbReference type="GO" id="GO:0051302">
    <property type="term" value="P:regulation of cell division"/>
    <property type="evidence" value="ECO:0007669"/>
    <property type="project" value="InterPro"/>
</dbReference>
<dbReference type="HAMAP" id="MF_00267">
    <property type="entry name" value="MinC"/>
    <property type="match status" value="1"/>
</dbReference>
<dbReference type="Gene3D" id="2.160.20.70">
    <property type="match status" value="1"/>
</dbReference>
<feature type="domain" description="Septum formation inhibitor MinC N-terminal" evidence="7">
    <location>
        <begin position="8"/>
        <end position="74"/>
    </location>
</feature>
<dbReference type="Pfam" id="PF05209">
    <property type="entry name" value="MinC_N"/>
    <property type="match status" value="1"/>
</dbReference>
<evidence type="ECO:0000259" key="7">
    <source>
        <dbReference type="Pfam" id="PF05209"/>
    </source>
</evidence>
<dbReference type="InterPro" id="IPR016098">
    <property type="entry name" value="CAP/MinC_C"/>
</dbReference>
<dbReference type="SUPFAM" id="SSF63848">
    <property type="entry name" value="Cell-division inhibitor MinC, C-terminal domain"/>
    <property type="match status" value="1"/>
</dbReference>
<evidence type="ECO:0000256" key="5">
    <source>
        <dbReference type="ARBA" id="ARBA00025606"/>
    </source>
</evidence>
<feature type="domain" description="Septum formation inhibitor MinC C-terminal" evidence="6">
    <location>
        <begin position="122"/>
        <end position="219"/>
    </location>
</feature>
<proteinExistence type="inferred from homology"/>
<comment type="caution">
    <text evidence="8">The sequence shown here is derived from an EMBL/GenBank/DDBJ whole genome shotgun (WGS) entry which is preliminary data.</text>
</comment>
<dbReference type="PANTHER" id="PTHR34108:SF1">
    <property type="entry name" value="SEPTUM SITE-DETERMINING PROTEIN MINC"/>
    <property type="match status" value="1"/>
</dbReference>
<dbReference type="PANTHER" id="PTHR34108">
    <property type="entry name" value="SEPTUM SITE-DETERMINING PROTEIN MINC"/>
    <property type="match status" value="1"/>
</dbReference>
<dbReference type="InterPro" id="IPR005526">
    <property type="entry name" value="Septum_form_inhib_MinC_C"/>
</dbReference>
<evidence type="ECO:0000256" key="1">
    <source>
        <dbReference type="ARBA" id="ARBA00006291"/>
    </source>
</evidence>
<name>A0A645BIP1_9ZZZZ</name>
<dbReference type="EMBL" id="VSSQ01020355">
    <property type="protein sequence ID" value="MPM65142.1"/>
    <property type="molecule type" value="Genomic_DNA"/>
</dbReference>
<sequence>MEESKLLIKGIRDGLLITVHEKRWKDAQDLVFNTIAERESFFNGAKVALDVGETVVKAAEMGKFRNSLADKGLSLWAVLSTADTTIYTAQVLGLATTLGIRTTAAKEQKDANVFEGDQAVWVERTLRAGFRVETKCHVVVLGDVNPGAEIVSGGNILVWGRLNGSVHAGADGNQNARIMAMELKPTQMKINGVVSAPILKKSKSQPEMALLKENEIIIEPWNGRK</sequence>
<keyword evidence="2" id="KW-0132">Cell division</keyword>
<dbReference type="InterPro" id="IPR013033">
    <property type="entry name" value="MinC"/>
</dbReference>
<accession>A0A645BIP1</accession>
<keyword evidence="3" id="KW-0717">Septation</keyword>
<evidence type="ECO:0000256" key="2">
    <source>
        <dbReference type="ARBA" id="ARBA00022618"/>
    </source>
</evidence>
<dbReference type="NCBIfam" id="TIGR01222">
    <property type="entry name" value="minC"/>
    <property type="match status" value="1"/>
</dbReference>
<dbReference type="InterPro" id="IPR036145">
    <property type="entry name" value="MinC_C_sf"/>
</dbReference>
<gene>
    <name evidence="8" type="primary">minC_6</name>
    <name evidence="8" type="ORF">SDC9_112034</name>
</gene>
<evidence type="ECO:0000313" key="8">
    <source>
        <dbReference type="EMBL" id="MPM65142.1"/>
    </source>
</evidence>
<dbReference type="AlphaFoldDB" id="A0A645BIP1"/>
<comment type="similarity">
    <text evidence="1">Belongs to the MinC family.</text>
</comment>
<reference evidence="8" key="1">
    <citation type="submission" date="2019-08" db="EMBL/GenBank/DDBJ databases">
        <authorList>
            <person name="Kucharzyk K."/>
            <person name="Murdoch R.W."/>
            <person name="Higgins S."/>
            <person name="Loffler F."/>
        </authorList>
    </citation>
    <scope>NUCLEOTIDE SEQUENCE</scope>
</reference>
<evidence type="ECO:0000256" key="4">
    <source>
        <dbReference type="ARBA" id="ARBA00023306"/>
    </source>
</evidence>
<dbReference type="Pfam" id="PF03775">
    <property type="entry name" value="MinC_C"/>
    <property type="match status" value="1"/>
</dbReference>
<protein>
    <submittedName>
        <fullName evidence="8">Septum site-determining protein MinC</fullName>
    </submittedName>
</protein>
<comment type="function">
    <text evidence="5">Cell division inhibitor that blocks the formation of polar Z ring septums. Rapidly oscillates between the poles of the cell to destabilize FtsZ filaments that have formed before they mature into polar Z rings. Prevents FtsZ polymerization.</text>
</comment>
<evidence type="ECO:0000256" key="3">
    <source>
        <dbReference type="ARBA" id="ARBA00023210"/>
    </source>
</evidence>